<name>A0A2L2XAG8_9FIRM</name>
<dbReference type="Proteomes" id="UP000239549">
    <property type="component" value="Unassembled WGS sequence"/>
</dbReference>
<accession>A0A2L2XAG8</accession>
<protein>
    <submittedName>
        <fullName evidence="1">Uncharacterized protein</fullName>
    </submittedName>
</protein>
<evidence type="ECO:0000313" key="1">
    <source>
        <dbReference type="EMBL" id="GBF33080.1"/>
    </source>
</evidence>
<gene>
    <name evidence="1" type="ORF">DCCM_2177</name>
</gene>
<dbReference type="AlphaFoldDB" id="A0A2L2XAG8"/>
<organism evidence="1 2">
    <name type="scientific">Desulfocucumis palustris</name>
    <dbReference type="NCBI Taxonomy" id="1898651"/>
    <lineage>
        <taxon>Bacteria</taxon>
        <taxon>Bacillati</taxon>
        <taxon>Bacillota</taxon>
        <taxon>Clostridia</taxon>
        <taxon>Eubacteriales</taxon>
        <taxon>Desulfocucumaceae</taxon>
        <taxon>Desulfocucumis</taxon>
    </lineage>
</organism>
<reference evidence="2" key="1">
    <citation type="submission" date="2018-02" db="EMBL/GenBank/DDBJ databases">
        <title>Genome sequence of Desulfocucumis palustris strain NAW-5.</title>
        <authorList>
            <person name="Watanabe M."/>
            <person name="Kojima H."/>
            <person name="Fukui M."/>
        </authorList>
    </citation>
    <scope>NUCLEOTIDE SEQUENCE [LARGE SCALE GENOMIC DNA]</scope>
    <source>
        <strain evidence="2">NAW-5</strain>
    </source>
</reference>
<sequence>MAGPAEGVSFGCPRRPAGPAVNYIHFIIFNYVLQYGKGFLL</sequence>
<keyword evidence="2" id="KW-1185">Reference proteome</keyword>
<proteinExistence type="predicted"/>
<comment type="caution">
    <text evidence="1">The sequence shown here is derived from an EMBL/GenBank/DDBJ whole genome shotgun (WGS) entry which is preliminary data.</text>
</comment>
<evidence type="ECO:0000313" key="2">
    <source>
        <dbReference type="Proteomes" id="UP000239549"/>
    </source>
</evidence>
<dbReference type="EMBL" id="BFAV01000073">
    <property type="protein sequence ID" value="GBF33080.1"/>
    <property type="molecule type" value="Genomic_DNA"/>
</dbReference>